<accession>A0A3S3RUE3</accession>
<name>A0A3S3RUE3_9HYPH</name>
<dbReference type="InterPro" id="IPR042272">
    <property type="entry name" value="ATP12_ATP_synth-F1-assembly_N"/>
</dbReference>
<evidence type="ECO:0000256" key="4">
    <source>
        <dbReference type="SAM" id="MobiDB-lite"/>
    </source>
</evidence>
<dbReference type="InterPro" id="IPR023335">
    <property type="entry name" value="ATP12_ortho_dom_sf"/>
</dbReference>
<comment type="caution">
    <text evidence="5">The sequence shown here is derived from an EMBL/GenBank/DDBJ whole genome shotgun (WGS) entry which is preliminary data.</text>
</comment>
<keyword evidence="2" id="KW-0809">Transit peptide</keyword>
<proteinExistence type="inferred from homology"/>
<protein>
    <submittedName>
        <fullName evidence="5">ATPase</fullName>
    </submittedName>
</protein>
<dbReference type="PANTHER" id="PTHR21013:SF10">
    <property type="entry name" value="ATP SYNTHASE MITOCHONDRIAL F1 COMPLEX ASSEMBLY FACTOR 2"/>
    <property type="match status" value="1"/>
</dbReference>
<evidence type="ECO:0000313" key="5">
    <source>
        <dbReference type="EMBL" id="RWX78337.1"/>
    </source>
</evidence>
<dbReference type="RefSeq" id="WP_128442315.1">
    <property type="nucleotide sequence ID" value="NZ_SBIP01000002.1"/>
</dbReference>
<dbReference type="OrthoDB" id="9797825at2"/>
<evidence type="ECO:0000256" key="1">
    <source>
        <dbReference type="ARBA" id="ARBA00008231"/>
    </source>
</evidence>
<dbReference type="Gene3D" id="3.30.2180.10">
    <property type="entry name" value="ATP12-like"/>
    <property type="match status" value="1"/>
</dbReference>
<dbReference type="GO" id="GO:0043461">
    <property type="term" value="P:proton-transporting ATP synthase complex assembly"/>
    <property type="evidence" value="ECO:0007669"/>
    <property type="project" value="InterPro"/>
</dbReference>
<evidence type="ECO:0000256" key="2">
    <source>
        <dbReference type="ARBA" id="ARBA00022946"/>
    </source>
</evidence>
<keyword evidence="3" id="KW-0143">Chaperone</keyword>
<dbReference type="Pfam" id="PF07542">
    <property type="entry name" value="ATP12"/>
    <property type="match status" value="1"/>
</dbReference>
<dbReference type="SUPFAM" id="SSF160909">
    <property type="entry name" value="ATP12-like"/>
    <property type="match status" value="1"/>
</dbReference>
<sequence length="263" mass="29049">MRDIFPDPSEAMSHPDPSRRAQIQMQKPLPKRFYKEVSVAGGEGGFSVLLDGRPVKTPAKNELSAPTARLAELLRDEWANQVDVIDPRSMPVTRLLNTAIDGVAADPQPVFEDLLRFSASDMLCYRAERPDNLVARQRDHWDPILDWAAQDLGASFILIEGVMPHDQPREAVAAVASRLRRHDSAIALAALHTITTLTGSALLALAFAEGRLTADEAWKLAHLDEDWTNEHWGTDAEAEHRRAKRLEEMQAAAAVFLALGPAV</sequence>
<comment type="similarity">
    <text evidence="1">Belongs to the ATP12 family.</text>
</comment>
<organism evidence="5 6">
    <name type="scientific">Neorhizobium lilium</name>
    <dbReference type="NCBI Taxonomy" id="2503024"/>
    <lineage>
        <taxon>Bacteria</taxon>
        <taxon>Pseudomonadati</taxon>
        <taxon>Pseudomonadota</taxon>
        <taxon>Alphaproteobacteria</taxon>
        <taxon>Hyphomicrobiales</taxon>
        <taxon>Rhizobiaceae</taxon>
        <taxon>Rhizobium/Agrobacterium group</taxon>
        <taxon>Neorhizobium</taxon>
    </lineage>
</organism>
<dbReference type="EMBL" id="SBIP01000002">
    <property type="protein sequence ID" value="RWX78337.1"/>
    <property type="molecule type" value="Genomic_DNA"/>
</dbReference>
<dbReference type="InterPro" id="IPR011419">
    <property type="entry name" value="ATP12_ATP_synth-F1-assembly"/>
</dbReference>
<dbReference type="PANTHER" id="PTHR21013">
    <property type="entry name" value="ATP SYNTHASE MITOCHONDRIAL F1 COMPLEX ASSEMBLY FACTOR 2/ATP12 PROTEIN, MITOCHONDRIAL PRECURSOR"/>
    <property type="match status" value="1"/>
</dbReference>
<reference evidence="5 6" key="1">
    <citation type="submission" date="2019-01" db="EMBL/GenBank/DDBJ databases">
        <title>The draft genome of Rhizobium sp. 24NR.</title>
        <authorList>
            <person name="Liu L."/>
            <person name="Liang L."/>
            <person name="Shi S."/>
            <person name="Xu L."/>
            <person name="Wang X."/>
            <person name="Li L."/>
            <person name="Zhang X."/>
        </authorList>
    </citation>
    <scope>NUCLEOTIDE SEQUENCE [LARGE SCALE GENOMIC DNA]</scope>
    <source>
        <strain evidence="5 6">24NR</strain>
    </source>
</reference>
<gene>
    <name evidence="5" type="ORF">EPK99_06870</name>
</gene>
<evidence type="ECO:0000313" key="6">
    <source>
        <dbReference type="Proteomes" id="UP000287687"/>
    </source>
</evidence>
<evidence type="ECO:0000256" key="3">
    <source>
        <dbReference type="ARBA" id="ARBA00023186"/>
    </source>
</evidence>
<feature type="region of interest" description="Disordered" evidence="4">
    <location>
        <begin position="1"/>
        <end position="22"/>
    </location>
</feature>
<dbReference type="Proteomes" id="UP000287687">
    <property type="component" value="Unassembled WGS sequence"/>
</dbReference>
<keyword evidence="6" id="KW-1185">Reference proteome</keyword>
<dbReference type="Gene3D" id="1.10.3580.10">
    <property type="entry name" value="ATP12 ATPase"/>
    <property type="match status" value="1"/>
</dbReference>
<dbReference type="AlphaFoldDB" id="A0A3S3RUE3"/>